<dbReference type="RefSeq" id="WP_058446957.1">
    <property type="nucleotide sequence ID" value="NZ_CAAAHT010000016.1"/>
</dbReference>
<keyword evidence="3" id="KW-1133">Transmembrane helix</keyword>
<name>A0A0W0TKA4_9GAMM</name>
<dbReference type="Gene3D" id="1.20.5.340">
    <property type="match status" value="1"/>
</dbReference>
<dbReference type="STRING" id="453.Lfee_2295"/>
<dbReference type="NCBIfam" id="NF038218">
    <property type="entry name" value="IcmG_DotF_IVB"/>
    <property type="match status" value="1"/>
</dbReference>
<dbReference type="EMBL" id="LNYB01000082">
    <property type="protein sequence ID" value="KTC95933.1"/>
    <property type="molecule type" value="Genomic_DNA"/>
</dbReference>
<proteinExistence type="predicted"/>
<reference evidence="4 6" key="1">
    <citation type="submission" date="2015-11" db="EMBL/GenBank/DDBJ databases">
        <title>Genomic analysis of 38 Legionella species identifies large and diverse effector repertoires.</title>
        <authorList>
            <person name="Burstein D."/>
            <person name="Amaro F."/>
            <person name="Zusman T."/>
            <person name="Lifshitz Z."/>
            <person name="Cohen O."/>
            <person name="Gilbert J.A."/>
            <person name="Pupko T."/>
            <person name="Shuman H.A."/>
            <person name="Segal G."/>
        </authorList>
    </citation>
    <scope>NUCLEOTIDE SEQUENCE [LARGE SCALE GENOMIC DNA]</scope>
    <source>
        <strain evidence="4 6">WO-44C</strain>
    </source>
</reference>
<feature type="region of interest" description="Disordered" evidence="2">
    <location>
        <begin position="1"/>
        <end position="44"/>
    </location>
</feature>
<keyword evidence="6" id="KW-1185">Reference proteome</keyword>
<protein>
    <submittedName>
        <fullName evidence="4">Protein IcmG (DotF)</fullName>
    </submittedName>
</protein>
<gene>
    <name evidence="4" type="ORF">Lfee_2295</name>
    <name evidence="5" type="ORF">NCTC12022_01024</name>
</gene>
<dbReference type="EMBL" id="UASS01000008">
    <property type="protein sequence ID" value="SPX60307.1"/>
    <property type="molecule type" value="Genomic_DNA"/>
</dbReference>
<feature type="coiled-coil region" evidence="1">
    <location>
        <begin position="131"/>
        <end position="186"/>
    </location>
</feature>
<evidence type="ECO:0000256" key="2">
    <source>
        <dbReference type="SAM" id="MobiDB-lite"/>
    </source>
</evidence>
<dbReference type="AlphaFoldDB" id="A0A0W0TKA4"/>
<keyword evidence="1" id="KW-0175">Coiled coil</keyword>
<evidence type="ECO:0000256" key="1">
    <source>
        <dbReference type="SAM" id="Coils"/>
    </source>
</evidence>
<dbReference type="Proteomes" id="UP000054698">
    <property type="component" value="Unassembled WGS sequence"/>
</dbReference>
<dbReference type="OrthoDB" id="5622044at2"/>
<accession>A0A0W0TKA4</accession>
<dbReference type="PATRIC" id="fig|453.4.peg.2513"/>
<keyword evidence="3" id="KW-0472">Membrane</keyword>
<organism evidence="4 6">
    <name type="scientific">Legionella feeleii</name>
    <dbReference type="NCBI Taxonomy" id="453"/>
    <lineage>
        <taxon>Bacteria</taxon>
        <taxon>Pseudomonadati</taxon>
        <taxon>Pseudomonadota</taxon>
        <taxon>Gammaproteobacteria</taxon>
        <taxon>Legionellales</taxon>
        <taxon>Legionellaceae</taxon>
        <taxon>Legionella</taxon>
    </lineage>
</organism>
<feature type="compositionally biased region" description="Acidic residues" evidence="2">
    <location>
        <begin position="1"/>
        <end position="10"/>
    </location>
</feature>
<evidence type="ECO:0000313" key="7">
    <source>
        <dbReference type="Proteomes" id="UP000251942"/>
    </source>
</evidence>
<evidence type="ECO:0000313" key="4">
    <source>
        <dbReference type="EMBL" id="KTC95933.1"/>
    </source>
</evidence>
<reference evidence="5 7" key="2">
    <citation type="submission" date="2018-06" db="EMBL/GenBank/DDBJ databases">
        <authorList>
            <consortium name="Pathogen Informatics"/>
            <person name="Doyle S."/>
        </authorList>
    </citation>
    <scope>NUCLEOTIDE SEQUENCE [LARGE SCALE GENOMIC DNA]</scope>
    <source>
        <strain evidence="5 7">NCTC12022</strain>
    </source>
</reference>
<feature type="transmembrane region" description="Helical" evidence="3">
    <location>
        <begin position="54"/>
        <end position="74"/>
    </location>
</feature>
<dbReference type="Proteomes" id="UP000251942">
    <property type="component" value="Unassembled WGS sequence"/>
</dbReference>
<sequence>MADDKDEYSDEYQFADLDVISPDSSDGDAVSSEAAGAEKKQFNSGGRKDIRRNALIVVGIVIVIMLTYEFWGMLFSGKTTDAETTTVPPITTATPQPTPTQPVVTAPVQPVTPPTPPVQTGPDNTQITQKLSALELSQQNLRSEVNALNDQLSGINSNVNELASKIADLNQMLTTLAAKVDQQSNQIDILTTRTAPKPVPRIVHKGPPRPVFYIQAVIPGRAWLIATNGSTLTVREGSQIAGYGVVKLIDARQGRVITSSGQVIRFSQQDS</sequence>
<keyword evidence="3" id="KW-0812">Transmembrane</keyword>
<evidence type="ECO:0000313" key="5">
    <source>
        <dbReference type="EMBL" id="SPX60307.1"/>
    </source>
</evidence>
<evidence type="ECO:0000256" key="3">
    <source>
        <dbReference type="SAM" id="Phobius"/>
    </source>
</evidence>
<evidence type="ECO:0000313" key="6">
    <source>
        <dbReference type="Proteomes" id="UP000054698"/>
    </source>
</evidence>